<evidence type="ECO:0000256" key="1">
    <source>
        <dbReference type="SAM" id="Phobius"/>
    </source>
</evidence>
<keyword evidence="1" id="KW-1133">Transmembrane helix</keyword>
<reference evidence="2 3" key="1">
    <citation type="journal article" date="2015" name="BMC Genomics">
        <title>Comparative genomics and metabolic profiling of the genus Lysobacter.</title>
        <authorList>
            <person name="de Bruijn I."/>
            <person name="Cheng X."/>
            <person name="de Jager V."/>
            <person name="Exposito R.G."/>
            <person name="Watrous J."/>
            <person name="Patel N."/>
            <person name="Postma J."/>
            <person name="Dorrestein P.C."/>
            <person name="Kobayashi D."/>
            <person name="Raaijmakers J.M."/>
        </authorList>
    </citation>
    <scope>NUCLEOTIDE SEQUENCE [LARGE SCALE GENOMIC DNA]</scope>
    <source>
        <strain evidence="2 3">76</strain>
    </source>
</reference>
<dbReference type="Proteomes" id="UP000060787">
    <property type="component" value="Chromosome"/>
</dbReference>
<dbReference type="STRING" id="84531.LA76x_2023"/>
<organism evidence="2 3">
    <name type="scientific">Lysobacter antibioticus</name>
    <dbReference type="NCBI Taxonomy" id="84531"/>
    <lineage>
        <taxon>Bacteria</taxon>
        <taxon>Pseudomonadati</taxon>
        <taxon>Pseudomonadota</taxon>
        <taxon>Gammaproteobacteria</taxon>
        <taxon>Lysobacterales</taxon>
        <taxon>Lysobacteraceae</taxon>
        <taxon>Lysobacter</taxon>
    </lineage>
</organism>
<dbReference type="PATRIC" id="fig|84531.7.peg.1461"/>
<keyword evidence="1" id="KW-0812">Transmembrane</keyword>
<accession>A0A0S2DV78</accession>
<dbReference type="KEGG" id="laq:GLA29479_1480"/>
<proteinExistence type="predicted"/>
<gene>
    <name evidence="2" type="ORF">LA76x_2023</name>
</gene>
<evidence type="ECO:0000313" key="2">
    <source>
        <dbReference type="EMBL" id="ALN80166.1"/>
    </source>
</evidence>
<protein>
    <submittedName>
        <fullName evidence="2">Uncharacterized protein</fullName>
    </submittedName>
</protein>
<evidence type="ECO:0000313" key="3">
    <source>
        <dbReference type="Proteomes" id="UP000060787"/>
    </source>
</evidence>
<dbReference type="KEGG" id="lab:LA76x_2023"/>
<dbReference type="AlphaFoldDB" id="A0A0S2DV78"/>
<keyword evidence="1" id="KW-0472">Membrane</keyword>
<sequence>MRESAPCGPSDGSPWIAWIVVYCPCIARLSAGKCAIEKNPRISPQAHRPALASGFLAMDRPR</sequence>
<name>A0A0S2DV78_LYSAN</name>
<keyword evidence="3" id="KW-1185">Reference proteome</keyword>
<feature type="transmembrane region" description="Helical" evidence="1">
    <location>
        <begin position="12"/>
        <end position="31"/>
    </location>
</feature>
<dbReference type="EMBL" id="CP011129">
    <property type="protein sequence ID" value="ALN80166.1"/>
    <property type="molecule type" value="Genomic_DNA"/>
</dbReference>